<sequence>MAKPFPVSLYSGTDSIEEEEVEPKFKYQRLANDLKNLLNADVITCAAVHLKFLIFGTFRGRVYLFDHQGNSVNSNLSNTDRHHQVAVNSIDVGPKGECVATCSDDGKVKITGFFNCDNNMDLSFGKFIKAVALDPDPRARHRRFIVGDDKLVLYDRNLLKNLKATELCSVEGNVLSICWHGNLVAWASHLGVRVYDLKGRCSLGLIKWEVPAQECLENYHCHLRWSNEYTLLIGWVDTIRICEISKKNSVETSASNLPGYIVDPVSTLQTTFYICGLAPLTAKQLVVLGYRKERSPSFKALRPVLCVIEYKVNNSEEICTDSLTLRGFEDYTVNDYSLGSIIEENRFYIVAPKDIVVASLIENDDRLEWLIKHRKFEEALELLGTHGGSVPIHSVARLYISHLLALKQYEGAAKLCLRMLGNNKVLWEEEVFKFVKCQQLRSVSAYLPTSDECKLDPHVYEMVLYEFLKFDVSGFLNLVKEWPPHLYDGLAVINAIHDNFRKQHASQLLESLALLYSYQGDFESALRMYLKLQNKDVFQLIRRYELYDVIPKLIIPLIQLDRERAFEILLDKNKIRTEVVVHQLEHSQEYLYWYLDSLQKVDACNAFQSKLVSLYAKYDRNQLLPFLMRSKEYVILEALAICKREGFYPEIVYLLGCMGGVEAAEALNIIIHRISDIEMAIEFCKEHDDNDLWHLLISETTKQPEIVSKVLDGIVDYVNPAVVVSQIEMGRTIPNLRKSLIKMLWHYNLQEQTISTAQKIQVNDIFDTHSEVVTSQRRGQQVSCEQLCLLCQRPVLIKNAVYNCIIGFKCGHVFHKSCMLGVPANKRCRECKLWAPDLPLED</sequence>
<comment type="similarity">
    <text evidence="8">Belongs to the VPS41 family.</text>
</comment>
<proteinExistence type="inferred from homology"/>
<feature type="repeat" description="CHCR" evidence="10">
    <location>
        <begin position="553"/>
        <end position="709"/>
    </location>
</feature>
<evidence type="ECO:0000256" key="3">
    <source>
        <dbReference type="ARBA" id="ARBA00022448"/>
    </source>
</evidence>
<dbReference type="InterPro" id="IPR001841">
    <property type="entry name" value="Znf_RING"/>
</dbReference>
<gene>
    <name evidence="13" type="primary">lt</name>
</gene>
<keyword evidence="4 9" id="KW-0479">Metal-binding</keyword>
<dbReference type="InterPro" id="IPR057780">
    <property type="entry name" value="Beta-prop_Vps41"/>
</dbReference>
<protein>
    <recommendedName>
        <fullName evidence="8">Vacuolar protein sorting-associated protein 41 homolog</fullName>
    </recommendedName>
</protein>
<organism evidence="12 13">
    <name type="scientific">Drosophila suzukii</name>
    <name type="common">Spotted-wing drosophila fruit fly</name>
    <dbReference type="NCBI Taxonomy" id="28584"/>
    <lineage>
        <taxon>Eukaryota</taxon>
        <taxon>Metazoa</taxon>
        <taxon>Ecdysozoa</taxon>
        <taxon>Arthropoda</taxon>
        <taxon>Hexapoda</taxon>
        <taxon>Insecta</taxon>
        <taxon>Pterygota</taxon>
        <taxon>Neoptera</taxon>
        <taxon>Endopterygota</taxon>
        <taxon>Diptera</taxon>
        <taxon>Brachycera</taxon>
        <taxon>Muscomorpha</taxon>
        <taxon>Ephydroidea</taxon>
        <taxon>Drosophilidae</taxon>
        <taxon>Drosophila</taxon>
        <taxon>Sophophora</taxon>
    </lineage>
</organism>
<evidence type="ECO:0000256" key="2">
    <source>
        <dbReference type="ARBA" id="ARBA00004603"/>
    </source>
</evidence>
<dbReference type="PANTHER" id="PTHR12616:SF1">
    <property type="entry name" value="VACUOLAR PROTEIN SORTING-ASSOCIATED PROTEIN 41 HOMOLOG"/>
    <property type="match status" value="1"/>
</dbReference>
<keyword evidence="3 8" id="KW-0813">Transport</keyword>
<dbReference type="Pfam" id="PF23555">
    <property type="entry name" value="zf-RING_Vps41"/>
    <property type="match status" value="1"/>
</dbReference>
<dbReference type="Proteomes" id="UP001652628">
    <property type="component" value="Unplaced"/>
</dbReference>
<evidence type="ECO:0000256" key="4">
    <source>
        <dbReference type="ARBA" id="ARBA00022771"/>
    </source>
</evidence>
<reference evidence="13" key="1">
    <citation type="submission" date="2025-08" db="UniProtKB">
        <authorList>
            <consortium name="RefSeq"/>
        </authorList>
    </citation>
    <scope>IDENTIFICATION</scope>
</reference>
<dbReference type="InterPro" id="IPR000547">
    <property type="entry name" value="Clathrin_H-chain/VPS_repeat"/>
</dbReference>
<evidence type="ECO:0000313" key="12">
    <source>
        <dbReference type="Proteomes" id="UP001652628"/>
    </source>
</evidence>
<dbReference type="SMART" id="SM00320">
    <property type="entry name" value="WD40"/>
    <property type="match status" value="2"/>
</dbReference>
<dbReference type="SUPFAM" id="SSF50978">
    <property type="entry name" value="WD40 repeat-like"/>
    <property type="match status" value="1"/>
</dbReference>
<keyword evidence="5" id="KW-0862">Zinc</keyword>
<comment type="subcellular location">
    <subcellularLocation>
        <location evidence="8">Endosome membrane</location>
        <topology evidence="8">Peripheral membrane protein</topology>
    </subcellularLocation>
    <subcellularLocation>
        <location evidence="8">Late endosome membrane</location>
        <topology evidence="8">Peripheral membrane protein</topology>
    </subcellularLocation>
    <subcellularLocation>
        <location evidence="8">Early endosome membrane</location>
        <topology evidence="8">Peripheral membrane protein</topology>
    </subcellularLocation>
    <subcellularLocation>
        <location evidence="8">Lysosome membrane</location>
        <topology evidence="8">Peripheral membrane protein</topology>
    </subcellularLocation>
    <subcellularLocation>
        <location evidence="8">Golgi apparatus</location>
        <location evidence="8">trans-Golgi network</location>
    </subcellularLocation>
    <subcellularLocation>
        <location evidence="8">Cytoplasmic vesicle</location>
        <location evidence="8">Clathrin-coated vesicle</location>
    </subcellularLocation>
    <subcellularLocation>
        <location evidence="2">Late endosome</location>
    </subcellularLocation>
    <subcellularLocation>
        <location evidence="1">Lysosome</location>
    </subcellularLocation>
</comment>
<keyword evidence="6 8" id="KW-0653">Protein transport</keyword>
<dbReference type="PROSITE" id="PS50089">
    <property type="entry name" value="ZF_RING_2"/>
    <property type="match status" value="1"/>
</dbReference>
<evidence type="ECO:0000256" key="6">
    <source>
        <dbReference type="ARBA" id="ARBA00022927"/>
    </source>
</evidence>
<evidence type="ECO:0000256" key="7">
    <source>
        <dbReference type="ARBA" id="ARBA00023228"/>
    </source>
</evidence>
<keyword evidence="8" id="KW-0968">Cytoplasmic vesicle</keyword>
<dbReference type="SMART" id="SM00299">
    <property type="entry name" value="CLH"/>
    <property type="match status" value="1"/>
</dbReference>
<dbReference type="Gene3D" id="2.130.10.10">
    <property type="entry name" value="YVTN repeat-like/Quinoprotein amine dehydrogenase"/>
    <property type="match status" value="1"/>
</dbReference>
<name>A0ABM4TZH1_DROSZ</name>
<dbReference type="InterPro" id="IPR015943">
    <property type="entry name" value="WD40/YVTN_repeat-like_dom_sf"/>
</dbReference>
<dbReference type="InterPro" id="IPR016902">
    <property type="entry name" value="Vps41"/>
</dbReference>
<dbReference type="PIRSF" id="PIRSF028921">
    <property type="entry name" value="VPS41"/>
    <property type="match status" value="1"/>
</dbReference>
<dbReference type="InterPro" id="IPR001680">
    <property type="entry name" value="WD40_rpt"/>
</dbReference>
<dbReference type="InterPro" id="IPR036322">
    <property type="entry name" value="WD40_repeat_dom_sf"/>
</dbReference>
<evidence type="ECO:0000256" key="10">
    <source>
        <dbReference type="PROSITE-ProRule" id="PRU01006"/>
    </source>
</evidence>
<feature type="domain" description="RING-type" evidence="11">
    <location>
        <begin position="788"/>
        <end position="832"/>
    </location>
</feature>
<evidence type="ECO:0000313" key="13">
    <source>
        <dbReference type="RefSeq" id="XP_070855374.1"/>
    </source>
</evidence>
<evidence type="ECO:0000256" key="1">
    <source>
        <dbReference type="ARBA" id="ARBA00004371"/>
    </source>
</evidence>
<keyword evidence="8" id="KW-0333">Golgi apparatus</keyword>
<comment type="function">
    <text evidence="8">Plays a role in vesicle-mediated protein trafficking to lysosomal compartments including the endocytic membrane transport pathways.</text>
</comment>
<keyword evidence="7 8" id="KW-0458">Lysosome</keyword>
<dbReference type="GeneID" id="139355006"/>
<evidence type="ECO:0000259" key="11">
    <source>
        <dbReference type="PROSITE" id="PS50089"/>
    </source>
</evidence>
<dbReference type="PANTHER" id="PTHR12616">
    <property type="entry name" value="VACUOLAR PROTEIN SORTING VPS41"/>
    <property type="match status" value="1"/>
</dbReference>
<dbReference type="InterPro" id="IPR045111">
    <property type="entry name" value="Vps41/Vps8"/>
</dbReference>
<keyword evidence="8" id="KW-0967">Endosome</keyword>
<dbReference type="RefSeq" id="XP_070855374.1">
    <property type="nucleotide sequence ID" value="XM_070999273.1"/>
</dbReference>
<dbReference type="PROSITE" id="PS50236">
    <property type="entry name" value="CHCR"/>
    <property type="match status" value="1"/>
</dbReference>
<evidence type="ECO:0000256" key="9">
    <source>
        <dbReference type="PROSITE-ProRule" id="PRU00175"/>
    </source>
</evidence>
<accession>A0ABM4TZH1</accession>
<keyword evidence="4 9" id="KW-0863">Zinc-finger</keyword>
<dbReference type="Pfam" id="PF23411">
    <property type="entry name" value="Beta-prop_Vps41"/>
    <property type="match status" value="1"/>
</dbReference>
<evidence type="ECO:0000256" key="8">
    <source>
        <dbReference type="PIRNR" id="PIRNR028921"/>
    </source>
</evidence>
<keyword evidence="12" id="KW-1185">Reference proteome</keyword>
<evidence type="ECO:0000256" key="5">
    <source>
        <dbReference type="ARBA" id="ARBA00022833"/>
    </source>
</evidence>
<dbReference type="InterPro" id="IPR057779">
    <property type="entry name" value="Znf_RING_Vps41"/>
</dbReference>
<dbReference type="Pfam" id="PF23556">
    <property type="entry name" value="TPR_Vps41"/>
    <property type="match status" value="1"/>
</dbReference>